<keyword evidence="2" id="KW-1185">Reference proteome</keyword>
<reference evidence="1 2" key="1">
    <citation type="journal article" date="2024" name="BMC Genomics">
        <title>De novo assembly and annotation of Popillia japonica's genome with initial clues to its potential as an invasive pest.</title>
        <authorList>
            <person name="Cucini C."/>
            <person name="Boschi S."/>
            <person name="Funari R."/>
            <person name="Cardaioli E."/>
            <person name="Iannotti N."/>
            <person name="Marturano G."/>
            <person name="Paoli F."/>
            <person name="Bruttini M."/>
            <person name="Carapelli A."/>
            <person name="Frati F."/>
            <person name="Nardi F."/>
        </authorList>
    </citation>
    <scope>NUCLEOTIDE SEQUENCE [LARGE SCALE GENOMIC DNA]</scope>
    <source>
        <strain evidence="1">DMR45628</strain>
    </source>
</reference>
<proteinExistence type="predicted"/>
<accession>A0AAW1I8U8</accession>
<dbReference type="EMBL" id="JASPKY010000770">
    <property type="protein sequence ID" value="KAK9685561.1"/>
    <property type="molecule type" value="Genomic_DNA"/>
</dbReference>
<comment type="caution">
    <text evidence="1">The sequence shown here is derived from an EMBL/GenBank/DDBJ whole genome shotgun (WGS) entry which is preliminary data.</text>
</comment>
<protein>
    <submittedName>
        <fullName evidence="1">Uncharacterized protein</fullName>
    </submittedName>
</protein>
<dbReference type="AlphaFoldDB" id="A0AAW1I8U8"/>
<name>A0AAW1I8U8_POPJA</name>
<dbReference type="Proteomes" id="UP001458880">
    <property type="component" value="Unassembled WGS sequence"/>
</dbReference>
<evidence type="ECO:0000313" key="1">
    <source>
        <dbReference type="EMBL" id="KAK9685561.1"/>
    </source>
</evidence>
<organism evidence="1 2">
    <name type="scientific">Popillia japonica</name>
    <name type="common">Japanese beetle</name>
    <dbReference type="NCBI Taxonomy" id="7064"/>
    <lineage>
        <taxon>Eukaryota</taxon>
        <taxon>Metazoa</taxon>
        <taxon>Ecdysozoa</taxon>
        <taxon>Arthropoda</taxon>
        <taxon>Hexapoda</taxon>
        <taxon>Insecta</taxon>
        <taxon>Pterygota</taxon>
        <taxon>Neoptera</taxon>
        <taxon>Endopterygota</taxon>
        <taxon>Coleoptera</taxon>
        <taxon>Polyphaga</taxon>
        <taxon>Scarabaeiformia</taxon>
        <taxon>Scarabaeidae</taxon>
        <taxon>Rutelinae</taxon>
        <taxon>Popillia</taxon>
    </lineage>
</organism>
<gene>
    <name evidence="1" type="ORF">QE152_g37949</name>
</gene>
<sequence>MNKTKVSVAAQVFSQRLSAVMRKFAGCDIPSVMVLDKSATDTADFFVDKLFDSVNGAVVSFGGCRYFGVNRGNHNDHNHMG</sequence>
<evidence type="ECO:0000313" key="2">
    <source>
        <dbReference type="Proteomes" id="UP001458880"/>
    </source>
</evidence>